<dbReference type="AlphaFoldDB" id="A0AAV3QN88"/>
<sequence>METWKWFIQVLTENIEIVDEEDYVIMSDKQKRLQSVLAQILPRVEHRNCVQYIYKNFKRHHGSLLIRNTCWACARASTKAKHLAEIFDFKELAIDTAAYEWISNNASNHKHYVKISSL</sequence>
<dbReference type="InterPro" id="IPR018289">
    <property type="entry name" value="MULE_transposase_dom"/>
</dbReference>
<organism evidence="2 3">
    <name type="scientific">Lithospermum erythrorhizon</name>
    <name type="common">Purple gromwell</name>
    <name type="synonym">Lithospermum officinale var. erythrorhizon</name>
    <dbReference type="NCBI Taxonomy" id="34254"/>
    <lineage>
        <taxon>Eukaryota</taxon>
        <taxon>Viridiplantae</taxon>
        <taxon>Streptophyta</taxon>
        <taxon>Embryophyta</taxon>
        <taxon>Tracheophyta</taxon>
        <taxon>Spermatophyta</taxon>
        <taxon>Magnoliopsida</taxon>
        <taxon>eudicotyledons</taxon>
        <taxon>Gunneridae</taxon>
        <taxon>Pentapetalae</taxon>
        <taxon>asterids</taxon>
        <taxon>lamiids</taxon>
        <taxon>Boraginales</taxon>
        <taxon>Boraginaceae</taxon>
        <taxon>Boraginoideae</taxon>
        <taxon>Lithospermeae</taxon>
        <taxon>Lithospermum</taxon>
    </lineage>
</organism>
<reference evidence="2 3" key="1">
    <citation type="submission" date="2024-01" db="EMBL/GenBank/DDBJ databases">
        <title>The complete chloroplast genome sequence of Lithospermum erythrorhizon: insights into the phylogenetic relationship among Boraginaceae species and the maternal lineages of purple gromwells.</title>
        <authorList>
            <person name="Okada T."/>
            <person name="Watanabe K."/>
        </authorList>
    </citation>
    <scope>NUCLEOTIDE SEQUENCE [LARGE SCALE GENOMIC DNA]</scope>
</reference>
<keyword evidence="3" id="KW-1185">Reference proteome</keyword>
<comment type="caution">
    <text evidence="2">The sequence shown here is derived from an EMBL/GenBank/DDBJ whole genome shotgun (WGS) entry which is preliminary data.</text>
</comment>
<evidence type="ECO:0000313" key="3">
    <source>
        <dbReference type="Proteomes" id="UP001454036"/>
    </source>
</evidence>
<dbReference type="EMBL" id="BAABME010004987">
    <property type="protein sequence ID" value="GAA0164240.1"/>
    <property type="molecule type" value="Genomic_DNA"/>
</dbReference>
<gene>
    <name evidence="2" type="ORF">LIER_19926</name>
</gene>
<feature type="domain" description="MULE transposase" evidence="1">
    <location>
        <begin position="2"/>
        <end position="56"/>
    </location>
</feature>
<name>A0AAV3QN88_LITER</name>
<dbReference type="PANTHER" id="PTHR31973:SF187">
    <property type="entry name" value="MUTATOR TRANSPOSASE MUDRA PROTEIN"/>
    <property type="match status" value="1"/>
</dbReference>
<protein>
    <recommendedName>
        <fullName evidence="1">MULE transposase domain-containing protein</fullName>
    </recommendedName>
</protein>
<proteinExistence type="predicted"/>
<evidence type="ECO:0000259" key="1">
    <source>
        <dbReference type="Pfam" id="PF10551"/>
    </source>
</evidence>
<accession>A0AAV3QN88</accession>
<dbReference type="Pfam" id="PF10551">
    <property type="entry name" value="MULE"/>
    <property type="match status" value="1"/>
</dbReference>
<dbReference type="PANTHER" id="PTHR31973">
    <property type="entry name" value="POLYPROTEIN, PUTATIVE-RELATED"/>
    <property type="match status" value="1"/>
</dbReference>
<dbReference type="Proteomes" id="UP001454036">
    <property type="component" value="Unassembled WGS sequence"/>
</dbReference>
<evidence type="ECO:0000313" key="2">
    <source>
        <dbReference type="EMBL" id="GAA0164240.1"/>
    </source>
</evidence>